<protein>
    <recommendedName>
        <fullName evidence="2">Disease resistance R13L4/SHOC-2-like LRR domain-containing protein</fullName>
    </recommendedName>
</protein>
<keyword evidence="4" id="KW-1185">Reference proteome</keyword>
<name>A0ABQ8HMR6_9ROSI</name>
<evidence type="ECO:0000256" key="1">
    <source>
        <dbReference type="ARBA" id="ARBA00022737"/>
    </source>
</evidence>
<dbReference type="Proteomes" id="UP000827721">
    <property type="component" value="Unassembled WGS sequence"/>
</dbReference>
<evidence type="ECO:0000313" key="4">
    <source>
        <dbReference type="Proteomes" id="UP000827721"/>
    </source>
</evidence>
<dbReference type="InterPro" id="IPR032675">
    <property type="entry name" value="LRR_dom_sf"/>
</dbReference>
<gene>
    <name evidence="3" type="ORF">JRO89_XS09G0235500</name>
</gene>
<dbReference type="SUPFAM" id="SSF52058">
    <property type="entry name" value="L domain-like"/>
    <property type="match status" value="1"/>
</dbReference>
<sequence>MIQVKWKLDGSPKTCCMPRVLFDVFSPKAEAVGFFNTQLHSSPEESNFAVRRQAAYLGIKNSPSSSFLDFQNLRSYIAFDTRTRGTPAREIGMFLNKIINNKGYGFLYALDLEGVYKPKLSQVVGKLFCLHYLGLRSTFLDSLPTGVESLSCLETLDLRHTNIKEIHISEAKNLRYLYLPPDYSVAYFYQFNLHTLWGLQIRFSNDNVSFRHMTRLRKLQVTCLSGSIGFDGIAAGVSQLINLQTLKLISVPKRSDEYISERLMTVHQKLQDLYLLGRLVQKSVIDIGLPPNLRKLTLSLSQLEEDPMPVLGQLHHLNILRLLADSYVGQQITCHSTGFPKLHVLKLCKLRVREWTVEEGAMPCLKQLEIKDCNNLEPPQGLLQKLTTLRELALTNMSREFGAAVQQSFQCRDVYIINKTYPSSSLQVSPF</sequence>
<dbReference type="PANTHER" id="PTHR15140:SF37">
    <property type="entry name" value="UBIQUITIN-LIKE DOMAIN-CONTAINING PROTEIN"/>
    <property type="match status" value="1"/>
</dbReference>
<dbReference type="Pfam" id="PF23598">
    <property type="entry name" value="LRR_14"/>
    <property type="match status" value="1"/>
</dbReference>
<evidence type="ECO:0000313" key="3">
    <source>
        <dbReference type="EMBL" id="KAH7565618.1"/>
    </source>
</evidence>
<accession>A0ABQ8HMR6</accession>
<dbReference type="PANTHER" id="PTHR15140">
    <property type="entry name" value="TUBULIN-SPECIFIC CHAPERONE E"/>
    <property type="match status" value="1"/>
</dbReference>
<dbReference type="Gene3D" id="3.80.10.10">
    <property type="entry name" value="Ribonuclease Inhibitor"/>
    <property type="match status" value="1"/>
</dbReference>
<comment type="caution">
    <text evidence="3">The sequence shown here is derived from an EMBL/GenBank/DDBJ whole genome shotgun (WGS) entry which is preliminary data.</text>
</comment>
<reference evidence="3 4" key="1">
    <citation type="submission" date="2021-02" db="EMBL/GenBank/DDBJ databases">
        <title>Plant Genome Project.</title>
        <authorList>
            <person name="Zhang R.-G."/>
        </authorList>
    </citation>
    <scope>NUCLEOTIDE SEQUENCE [LARGE SCALE GENOMIC DNA]</scope>
    <source>
        <tissue evidence="3">Leaves</tissue>
    </source>
</reference>
<keyword evidence="1" id="KW-0677">Repeat</keyword>
<feature type="domain" description="Disease resistance R13L4/SHOC-2-like LRR" evidence="2">
    <location>
        <begin position="103"/>
        <end position="371"/>
    </location>
</feature>
<evidence type="ECO:0000259" key="2">
    <source>
        <dbReference type="Pfam" id="PF23598"/>
    </source>
</evidence>
<dbReference type="EMBL" id="JAFEMO010000009">
    <property type="protein sequence ID" value="KAH7565618.1"/>
    <property type="molecule type" value="Genomic_DNA"/>
</dbReference>
<dbReference type="InterPro" id="IPR055414">
    <property type="entry name" value="LRR_R13L4/SHOC2-like"/>
</dbReference>
<organism evidence="3 4">
    <name type="scientific">Xanthoceras sorbifolium</name>
    <dbReference type="NCBI Taxonomy" id="99658"/>
    <lineage>
        <taxon>Eukaryota</taxon>
        <taxon>Viridiplantae</taxon>
        <taxon>Streptophyta</taxon>
        <taxon>Embryophyta</taxon>
        <taxon>Tracheophyta</taxon>
        <taxon>Spermatophyta</taxon>
        <taxon>Magnoliopsida</taxon>
        <taxon>eudicotyledons</taxon>
        <taxon>Gunneridae</taxon>
        <taxon>Pentapetalae</taxon>
        <taxon>rosids</taxon>
        <taxon>malvids</taxon>
        <taxon>Sapindales</taxon>
        <taxon>Sapindaceae</taxon>
        <taxon>Xanthoceroideae</taxon>
        <taxon>Xanthoceras</taxon>
    </lineage>
</organism>
<proteinExistence type="predicted"/>